<gene>
    <name evidence="3" type="primary">yidA_2</name>
    <name evidence="3" type="ORF">ERS137941_03024</name>
    <name evidence="4" type="ORF">I6I39_15865</name>
</gene>
<dbReference type="GO" id="GO:0016791">
    <property type="term" value="F:phosphatase activity"/>
    <property type="evidence" value="ECO:0007669"/>
    <property type="project" value="UniProtKB-ARBA"/>
</dbReference>
<dbReference type="SUPFAM" id="SSF56784">
    <property type="entry name" value="HAD-like"/>
    <property type="match status" value="1"/>
</dbReference>
<evidence type="ECO:0000313" key="5">
    <source>
        <dbReference type="Proteomes" id="UP000048841"/>
    </source>
</evidence>
<dbReference type="SFLD" id="SFLDS00003">
    <property type="entry name" value="Haloacid_Dehalogenase"/>
    <property type="match status" value="1"/>
</dbReference>
<keyword evidence="2 3" id="KW-0378">Hydrolase</keyword>
<evidence type="ECO:0000256" key="2">
    <source>
        <dbReference type="ARBA" id="ARBA00022801"/>
    </source>
</evidence>
<evidence type="ECO:0000256" key="1">
    <source>
        <dbReference type="ARBA" id="ARBA00022723"/>
    </source>
</evidence>
<dbReference type="NCBIfam" id="TIGR01484">
    <property type="entry name" value="HAD-SF-IIB"/>
    <property type="match status" value="1"/>
</dbReference>
<organism evidence="3 5">
    <name type="scientific">Yersinia enterocolitica</name>
    <dbReference type="NCBI Taxonomy" id="630"/>
    <lineage>
        <taxon>Bacteria</taxon>
        <taxon>Pseudomonadati</taxon>
        <taxon>Pseudomonadota</taxon>
        <taxon>Gammaproteobacteria</taxon>
        <taxon>Enterobacterales</taxon>
        <taxon>Yersiniaceae</taxon>
        <taxon>Yersinia</taxon>
    </lineage>
</organism>
<dbReference type="Gene3D" id="3.40.50.1000">
    <property type="entry name" value="HAD superfamily/HAD-like"/>
    <property type="match status" value="1"/>
</dbReference>
<protein>
    <submittedName>
        <fullName evidence="4">Cof-type HAD-IIB family hydrolase</fullName>
    </submittedName>
    <submittedName>
        <fullName evidence="3">Putative haloacid dehalogenase-like hydrolase</fullName>
        <ecNumber evidence="3">3.1.3.-</ecNumber>
    </submittedName>
</protein>
<dbReference type="Pfam" id="PF08282">
    <property type="entry name" value="Hydrolase_3"/>
    <property type="match status" value="1"/>
</dbReference>
<dbReference type="EMBL" id="CP068146">
    <property type="protein sequence ID" value="QQU46401.1"/>
    <property type="molecule type" value="Genomic_DNA"/>
</dbReference>
<dbReference type="PANTHER" id="PTHR10000">
    <property type="entry name" value="PHOSPHOSERINE PHOSPHATASE"/>
    <property type="match status" value="1"/>
</dbReference>
<dbReference type="InterPro" id="IPR023214">
    <property type="entry name" value="HAD_sf"/>
</dbReference>
<name>A0A0E1NJE2_YEREN</name>
<reference evidence="3 5" key="1">
    <citation type="submission" date="2015-03" db="EMBL/GenBank/DDBJ databases">
        <authorList>
            <person name="Murphy D."/>
        </authorList>
    </citation>
    <scope>NUCLEOTIDE SEQUENCE [LARGE SCALE GENOMIC DNA]</scope>
    <source>
        <strain evidence="3 5">IP26249</strain>
    </source>
</reference>
<dbReference type="KEGG" id="yet:CH48_3209"/>
<sequence length="269" mass="30863">MYKLLALDLDGTLLNQENQISAQNINAVKRVIYQNGTVVLCSARPVRAIAAVIRNTELEYLIRYFISFNGAWIYDAVEKKDIRFMPLRRLDVKNVITMLAENEFKHHFFTRDNMISSLKDINDHTRYESQLFAMELAFVEPKDIIQRDDIVKVSIVGSTDFIDNVADKIDERFHCQYSLSKTSRHYYEIMRQGITKGEALHYLSRHLNIGFQSVVSMGDQENDISMFHFSAVGVAMGNASDFVKSCADKVSQDNNHHGVAFAINQLWPL</sequence>
<dbReference type="EMBL" id="CGBR01000024">
    <property type="protein sequence ID" value="CFQ68594.1"/>
    <property type="molecule type" value="Genomic_DNA"/>
</dbReference>
<dbReference type="GO" id="GO:0005829">
    <property type="term" value="C:cytosol"/>
    <property type="evidence" value="ECO:0007669"/>
    <property type="project" value="TreeGrafter"/>
</dbReference>
<dbReference type="Proteomes" id="UP000595309">
    <property type="component" value="Chromosome"/>
</dbReference>
<evidence type="ECO:0000313" key="4">
    <source>
        <dbReference type="EMBL" id="QQU46401.1"/>
    </source>
</evidence>
<dbReference type="SFLD" id="SFLDG01144">
    <property type="entry name" value="C2.B.4:_PGP_Like"/>
    <property type="match status" value="1"/>
</dbReference>
<reference evidence="4 6" key="2">
    <citation type="submission" date="2021-01" db="EMBL/GenBank/DDBJ databases">
        <title>FDA dAtabase for Regulatory Grade micrObial Sequences (FDA-ARGOS): Supporting development and validation of Infectious Disease Dx tests.</title>
        <authorList>
            <person name="Blissenbach B."/>
            <person name="Krut O."/>
            <person name="Tallon L."/>
            <person name="Sadzewicz L."/>
            <person name="Zhao X."/>
            <person name="Boylan J."/>
            <person name="Ott S."/>
            <person name="Bowen H."/>
            <person name="Vavikolanu K."/>
            <person name="Mehta A."/>
            <person name="Aluvathingal J."/>
            <person name="Nadendla S."/>
            <person name="Yan Y."/>
            <person name="Sichtig H."/>
        </authorList>
    </citation>
    <scope>NUCLEOTIDE SEQUENCE [LARGE SCALE GENOMIC DNA]</scope>
    <source>
        <strain evidence="4 6">FDAARGOS_1082</strain>
    </source>
</reference>
<dbReference type="SFLD" id="SFLDG01140">
    <property type="entry name" value="C2.B:_Phosphomannomutase_and_P"/>
    <property type="match status" value="1"/>
</dbReference>
<dbReference type="RefSeq" id="WP_005165415.1">
    <property type="nucleotide sequence ID" value="NZ_CGBC01000003.1"/>
</dbReference>
<dbReference type="OMA" id="QVIFQAM"/>
<evidence type="ECO:0000313" key="3">
    <source>
        <dbReference type="EMBL" id="CFQ68594.1"/>
    </source>
</evidence>
<proteinExistence type="predicted"/>
<dbReference type="Proteomes" id="UP000048841">
    <property type="component" value="Unassembled WGS sequence"/>
</dbReference>
<dbReference type="GO" id="GO:0000287">
    <property type="term" value="F:magnesium ion binding"/>
    <property type="evidence" value="ECO:0007669"/>
    <property type="project" value="UniProtKB-ARBA"/>
</dbReference>
<dbReference type="PANTHER" id="PTHR10000:SF8">
    <property type="entry name" value="HAD SUPERFAMILY HYDROLASE-LIKE, TYPE 3"/>
    <property type="match status" value="1"/>
</dbReference>
<dbReference type="Gene3D" id="3.30.1240.10">
    <property type="match status" value="1"/>
</dbReference>
<dbReference type="InterPro" id="IPR036412">
    <property type="entry name" value="HAD-like_sf"/>
</dbReference>
<dbReference type="NCBIfam" id="TIGR00099">
    <property type="entry name" value="Cof-subfamily"/>
    <property type="match status" value="1"/>
</dbReference>
<dbReference type="PATRIC" id="fig|630.129.peg.1565"/>
<dbReference type="GeneID" id="31409608"/>
<keyword evidence="1" id="KW-0479">Metal-binding</keyword>
<dbReference type="PROSITE" id="PS01228">
    <property type="entry name" value="COF_1"/>
    <property type="match status" value="1"/>
</dbReference>
<dbReference type="InterPro" id="IPR006379">
    <property type="entry name" value="HAD-SF_hydro_IIB"/>
</dbReference>
<dbReference type="AlphaFoldDB" id="A0A0E1NJE2"/>
<dbReference type="CDD" id="cd07516">
    <property type="entry name" value="HAD_Pase"/>
    <property type="match status" value="1"/>
</dbReference>
<evidence type="ECO:0000313" key="6">
    <source>
        <dbReference type="Proteomes" id="UP000595309"/>
    </source>
</evidence>
<dbReference type="InterPro" id="IPR000150">
    <property type="entry name" value="Cof"/>
</dbReference>
<accession>A0A0E1NJE2</accession>
<dbReference type="EC" id="3.1.3.-" evidence="3"/>